<dbReference type="GO" id="GO:0000922">
    <property type="term" value="C:spindle pole"/>
    <property type="evidence" value="ECO:0007669"/>
    <property type="project" value="InterPro"/>
</dbReference>
<dbReference type="GO" id="GO:0000278">
    <property type="term" value="P:mitotic cell cycle"/>
    <property type="evidence" value="ECO:0007669"/>
    <property type="project" value="TreeGrafter"/>
</dbReference>
<dbReference type="InterPro" id="IPR059169">
    <property type="entry name" value="GCP5_N_ext"/>
</dbReference>
<reference evidence="8 9" key="1">
    <citation type="journal article" date="2019" name="Fungal Biol. Biotechnol.">
        <title>Draft genome sequence of fastidious pathogen Ceratobasidium theobromae, which causes vascular-streak dieback in Theobroma cacao.</title>
        <authorList>
            <person name="Ali S.S."/>
            <person name="Asman A."/>
            <person name="Shao J."/>
            <person name="Firmansyah A.P."/>
            <person name="Susilo A.W."/>
            <person name="Rosmana A."/>
            <person name="McMahon P."/>
            <person name="Junaid M."/>
            <person name="Guest D."/>
            <person name="Kheng T.Y."/>
            <person name="Meinhardt L.W."/>
            <person name="Bailey B.A."/>
        </authorList>
    </citation>
    <scope>NUCLEOTIDE SEQUENCE [LARGE SCALE GENOMIC DNA]</scope>
    <source>
        <strain evidence="8 9">CT2</strain>
    </source>
</reference>
<dbReference type="InterPro" id="IPR040457">
    <property type="entry name" value="GCP_C"/>
</dbReference>
<dbReference type="GO" id="GO:0005874">
    <property type="term" value="C:microtubule"/>
    <property type="evidence" value="ECO:0007669"/>
    <property type="project" value="UniProtKB-KW"/>
</dbReference>
<keyword evidence="9" id="KW-1185">Reference proteome</keyword>
<dbReference type="GO" id="GO:0051321">
    <property type="term" value="P:meiotic cell cycle"/>
    <property type="evidence" value="ECO:0007669"/>
    <property type="project" value="TreeGrafter"/>
</dbReference>
<dbReference type="OrthoDB" id="66546at2759"/>
<feature type="compositionally biased region" description="Polar residues" evidence="6">
    <location>
        <begin position="1"/>
        <end position="14"/>
    </location>
</feature>
<feature type="region of interest" description="Disordered" evidence="6">
    <location>
        <begin position="1"/>
        <end position="27"/>
    </location>
</feature>
<dbReference type="EMBL" id="SSOP01000055">
    <property type="protein sequence ID" value="KAB5592766.1"/>
    <property type="molecule type" value="Genomic_DNA"/>
</dbReference>
<evidence type="ECO:0000313" key="9">
    <source>
        <dbReference type="Proteomes" id="UP000383932"/>
    </source>
</evidence>
<dbReference type="InterPro" id="IPR042241">
    <property type="entry name" value="GCP_C_sf"/>
</dbReference>
<dbReference type="GO" id="GO:0051225">
    <property type="term" value="P:spindle assembly"/>
    <property type="evidence" value="ECO:0007669"/>
    <property type="project" value="TreeGrafter"/>
</dbReference>
<dbReference type="Proteomes" id="UP000383932">
    <property type="component" value="Unassembled WGS sequence"/>
</dbReference>
<feature type="region of interest" description="Disordered" evidence="6">
    <location>
        <begin position="1111"/>
        <end position="1160"/>
    </location>
</feature>
<evidence type="ECO:0000256" key="6">
    <source>
        <dbReference type="SAM" id="MobiDB-lite"/>
    </source>
</evidence>
<keyword evidence="3" id="KW-0963">Cytoplasm</keyword>
<dbReference type="GO" id="GO:0007020">
    <property type="term" value="P:microtubule nucleation"/>
    <property type="evidence" value="ECO:0007669"/>
    <property type="project" value="InterPro"/>
</dbReference>
<evidence type="ECO:0000256" key="1">
    <source>
        <dbReference type="ARBA" id="ARBA00004245"/>
    </source>
</evidence>
<evidence type="ECO:0000313" key="8">
    <source>
        <dbReference type="EMBL" id="KAB5592766.1"/>
    </source>
</evidence>
<keyword evidence="5" id="KW-0206">Cytoskeleton</keyword>
<comment type="subcellular location">
    <subcellularLocation>
        <location evidence="1">Cytoplasm</location>
        <location evidence="1">Cytoskeleton</location>
    </subcellularLocation>
</comment>
<sequence>MKKSGITSSSSANRPLSRMSVATSIRPISRLSTRTTTTARLRSTHVQNIAALLRKLVQQVTGVGPEDDPDEFQEYISGALDAVLNGLGPSCDMPSVTKRIAGHRQKARILLQTDLADAITMSFKQLNTLVDAEERVPDDPIKRSNLADMLYFLLEMSQPSTDATHLYAQYVITDVKEPPPAPQDFWKTVLEEEPLVGEHWQDPWADEGDDAKSLSSHPSMDLESRESLSSTRSTSDEVRPLLEDEEPEDEQEQDEIENPFSYADPTKQHTLNDAHDLYETLCANQYWRTQYVNDAARRAGKMFDMNDPATLGPSFERALEKEAGSLLPAVREPASSLPRVSHLTVTAYRSLLSAFTTTATTLHHLRTFVSSALRKSMNAPRAFTLHQPNASLANVSQQTSLVLPNTLNSTAPHTCRALDAFAEAIGTRLRALDEFCAGLEERICNARLGIGSTSKSDPVVVSLLSLRRLLEDFMARTFDILYDLIRALPDELPSQTYAHPRSYYSTKSSSTFTILSPLPLHAIHNLHPALLNKRILDRLLIAVRVCNRDGGRGGDDRLISNQFLYSMDGGSAQLMGIFIATAEPIWAAVGAWVKWGIDIGGGALDVGLSGEENTQTHDLSYDREFFVKRREDVDVTSPDFWTTGYVLRTSTSEEESDDEGALDAEVSYVISRRAHGLPYPGLGLDSQKLPKTLVPSCLIPVASRVLSAGKAVGLLRAIGVWGAIGGDYDSQAEESEDGDIQDDDNENDWPSFADTLNPPEGSGPLNRSFESKGVEDLSRYNLDDTILPESSLQVSEQLAPTDAPESPDDEKYPLAPNLASEVLLNDLPHILVDRVAPRCQIASFRLNRVLIEDCEMWRHLNAMEDLCFMRRGDVMSQFCDVLFARIEAQKPWSDYHLLNSLFRDVLSATSTSWVDLGRVRLVYRGTKVRSTARSIRAVHGLEIEYEFPFPLPYMFGTNALHIYSEIFVLILQLRRAKMVLDRILVRDIGAYRPELKTIYVLRGQLMWFVNTYKNFILTNVIYNQVIRFHNELADAKSLDEMILKHKNHIETIHEQCFLRAKEATVHKTVLSILDMCIQFSDLFASVVADTTLDLSRPIIAKGRCSKRDRSAHQNLVTFIPPPESDNMSTTSTELESDANGGDGEVDEGTTELGSTSIDPTLLGADGDGDWSARVGRLSQGLDNLVRTLRKRVESAVGEGGPSAGAFGMLDFALEDWDL</sequence>
<dbReference type="InterPro" id="IPR007259">
    <property type="entry name" value="GCP"/>
</dbReference>
<evidence type="ECO:0000256" key="4">
    <source>
        <dbReference type="ARBA" id="ARBA00022701"/>
    </source>
</evidence>
<dbReference type="GO" id="GO:0031122">
    <property type="term" value="P:cytoplasmic microtubule organization"/>
    <property type="evidence" value="ECO:0007669"/>
    <property type="project" value="TreeGrafter"/>
</dbReference>
<dbReference type="PANTHER" id="PTHR19302:SF33">
    <property type="entry name" value="GAMMA-TUBULIN COMPLEX COMPONENT 5"/>
    <property type="match status" value="1"/>
</dbReference>
<feature type="compositionally biased region" description="Acidic residues" evidence="6">
    <location>
        <begin position="243"/>
        <end position="257"/>
    </location>
</feature>
<keyword evidence="4" id="KW-0493">Microtubule</keyword>
<comment type="caution">
    <text evidence="8">The sequence shown here is derived from an EMBL/GenBank/DDBJ whole genome shotgun (WGS) entry which is preliminary data.</text>
</comment>
<dbReference type="GO" id="GO:0005816">
    <property type="term" value="C:spindle pole body"/>
    <property type="evidence" value="ECO:0007669"/>
    <property type="project" value="UniProtKB-ARBA"/>
</dbReference>
<evidence type="ECO:0000259" key="7">
    <source>
        <dbReference type="Pfam" id="PF04130"/>
    </source>
</evidence>
<evidence type="ECO:0000256" key="2">
    <source>
        <dbReference type="ARBA" id="ARBA00010337"/>
    </source>
</evidence>
<dbReference type="AlphaFoldDB" id="A0A5N5QNP5"/>
<dbReference type="GO" id="GO:0051011">
    <property type="term" value="F:microtubule minus-end binding"/>
    <property type="evidence" value="ECO:0007669"/>
    <property type="project" value="TreeGrafter"/>
</dbReference>
<organism evidence="8 9">
    <name type="scientific">Ceratobasidium theobromae</name>
    <dbReference type="NCBI Taxonomy" id="1582974"/>
    <lineage>
        <taxon>Eukaryota</taxon>
        <taxon>Fungi</taxon>
        <taxon>Dikarya</taxon>
        <taxon>Basidiomycota</taxon>
        <taxon>Agaricomycotina</taxon>
        <taxon>Agaricomycetes</taxon>
        <taxon>Cantharellales</taxon>
        <taxon>Ceratobasidiaceae</taxon>
        <taxon>Ceratobasidium</taxon>
    </lineage>
</organism>
<dbReference type="GO" id="GO:0043015">
    <property type="term" value="F:gamma-tubulin binding"/>
    <property type="evidence" value="ECO:0007669"/>
    <property type="project" value="InterPro"/>
</dbReference>
<feature type="region of interest" description="Disordered" evidence="6">
    <location>
        <begin position="729"/>
        <end position="770"/>
    </location>
</feature>
<dbReference type="CDD" id="cd22572">
    <property type="entry name" value="GCP5_NTD"/>
    <property type="match status" value="1"/>
</dbReference>
<dbReference type="PANTHER" id="PTHR19302">
    <property type="entry name" value="GAMMA TUBULIN COMPLEX PROTEIN"/>
    <property type="match status" value="1"/>
</dbReference>
<accession>A0A5N5QNP5</accession>
<dbReference type="Gene3D" id="1.20.120.1900">
    <property type="entry name" value="Gamma-tubulin complex, C-terminal domain"/>
    <property type="match status" value="1"/>
</dbReference>
<evidence type="ECO:0000256" key="5">
    <source>
        <dbReference type="ARBA" id="ARBA00023212"/>
    </source>
</evidence>
<dbReference type="Pfam" id="PF04130">
    <property type="entry name" value="GCP_C_terminal"/>
    <property type="match status" value="1"/>
</dbReference>
<feature type="region of interest" description="Disordered" evidence="6">
    <location>
        <begin position="200"/>
        <end position="268"/>
    </location>
</feature>
<feature type="compositionally biased region" description="Acidic residues" evidence="6">
    <location>
        <begin position="730"/>
        <end position="747"/>
    </location>
</feature>
<proteinExistence type="inferred from homology"/>
<name>A0A5N5QNP5_9AGAM</name>
<feature type="region of interest" description="Disordered" evidence="6">
    <location>
        <begin position="791"/>
        <end position="812"/>
    </location>
</feature>
<feature type="domain" description="Gamma tubulin complex component C-terminal" evidence="7">
    <location>
        <begin position="858"/>
        <end position="1091"/>
    </location>
</feature>
<gene>
    <name evidence="8" type="ORF">CTheo_3834</name>
</gene>
<comment type="similarity">
    <text evidence="2">Belongs to the TUBGCP family.</text>
</comment>
<dbReference type="GO" id="GO:0000930">
    <property type="term" value="C:gamma-tubulin complex"/>
    <property type="evidence" value="ECO:0007669"/>
    <property type="project" value="TreeGrafter"/>
</dbReference>
<protein>
    <submittedName>
        <fullName evidence="8">Spc97/Spc98 family protein</fullName>
    </submittedName>
</protein>
<evidence type="ECO:0000256" key="3">
    <source>
        <dbReference type="ARBA" id="ARBA00022490"/>
    </source>
</evidence>